<evidence type="ECO:0000256" key="2">
    <source>
        <dbReference type="ARBA" id="ARBA00008804"/>
    </source>
</evidence>
<evidence type="ECO:0000256" key="16">
    <source>
        <dbReference type="ARBA" id="ARBA00048122"/>
    </source>
</evidence>
<dbReference type="SUPFAM" id="SSF81665">
    <property type="entry name" value="Calcium ATPase, transmembrane domain M"/>
    <property type="match status" value="1"/>
</dbReference>
<keyword evidence="5" id="KW-0597">Phosphoprotein</keyword>
<sequence>MENKGMSLEEIKNETVDLEKIPIEEVFEQLKCTKEGLSSEEGANRLQLFGPNKLEEKKESKFLKFLGFMWNPLSWVMETAAIIAIAARGKSPDWQDFIGIIVLLVINSTISFIEENNAGNAAAALMARLAPKTKARLICFSVLRDGQWSEEDAAILVPGDIVSIKLGDIIPADARLLEGDPLKIDQSALTGESLPVTKHPGDEVFSGSTCKQGEIEAIVIATGVHTFFGKAAHLVDSTNQIGHFQKVLTAIGNFCICSIAIGMLVEIIVMYPIQHRSYKHGIDNLLVLLIGGIPIAMPTVLSVTMAIGSHRLSQQGAITKRMTAIEEMAGMDVLCSDKTGTLTLNKLSIDKNLIEIFAKGVNKDDVMLYAARASRTENQDAIDAAMVGMLADPKEARAGITEVHFFPFNPVDKRTALTYIDAKGHWHRVSKGAPEQILTLSNAKEDVRKKVHSVIDKFAERGLRSLAVAMQDVPEKNKESAGGPWQFVGLLPLFDPPRHDSAETIRRALNLGVNVKMITGDQLAIAKETGRRLGMGTNMYPSSALLGQNRDASIDALPIDELIEKADGFAGVFPEHKYAIVKKLQERKHICGMTGDGVNDAPALKKADIGIAVADATDAARGASDIVLTEPGLSVIISAVLTSRAIFQRMKNYTIYAVSITIRIVLGFLLIALIWKFDFSPFMVLIIAILNDGTIMTISKDRVKPSPVPDSWKLKEIFATGVVLGSYLAMMTVIFFWATKETDFFSNKFGVRSLRDSNHEMMAALYLQVSIVSQALIFVTRSRSWCFLERPGLLLVSAFIIAQLVATFIAVYANWSFAKIKGCGWGWAGVIWLYNIVFFLPLDLIKFAIRYILSGKAWDTVIEQKTAFTSKKDYGREEREAQWVLAQRTLHGLQLPETNTVLNDKNSYRELSEIAEQAKRRAEIVRLRELHTLKGHVESVVKLKGLDINTIEQNYTV</sequence>
<dbReference type="PRINTS" id="PR00119">
    <property type="entry name" value="CATATPASE"/>
</dbReference>
<dbReference type="Pfam" id="PF00690">
    <property type="entry name" value="Cation_ATPase_N"/>
    <property type="match status" value="1"/>
</dbReference>
<evidence type="ECO:0000256" key="17">
    <source>
        <dbReference type="ARBA" id="ARBA00071631"/>
    </source>
</evidence>
<evidence type="ECO:0000256" key="15">
    <source>
        <dbReference type="ARBA" id="ARBA00023136"/>
    </source>
</evidence>
<evidence type="ECO:0000256" key="13">
    <source>
        <dbReference type="ARBA" id="ARBA00022989"/>
    </source>
</evidence>
<dbReference type="Proteomes" id="UP000236161">
    <property type="component" value="Unassembled WGS sequence"/>
</dbReference>
<dbReference type="EMBL" id="KZ451963">
    <property type="protein sequence ID" value="PKA57578.1"/>
    <property type="molecule type" value="Genomic_DNA"/>
</dbReference>
<comment type="catalytic activity">
    <reaction evidence="16 18">
        <text>ATP + H2O + H(+)(in) = ADP + phosphate + 2 H(+)(out)</text>
        <dbReference type="Rhea" id="RHEA:20852"/>
        <dbReference type="ChEBI" id="CHEBI:15377"/>
        <dbReference type="ChEBI" id="CHEBI:15378"/>
        <dbReference type="ChEBI" id="CHEBI:30616"/>
        <dbReference type="ChEBI" id="CHEBI:43474"/>
        <dbReference type="ChEBI" id="CHEBI:456216"/>
        <dbReference type="EC" id="7.1.2.1"/>
    </reaction>
</comment>
<gene>
    <name evidence="20" type="ORF">AXF42_Ash018553</name>
</gene>
<dbReference type="SFLD" id="SFLDG00002">
    <property type="entry name" value="C1.7:_P-type_atpase_like"/>
    <property type="match status" value="1"/>
</dbReference>
<dbReference type="PROSITE" id="PS00154">
    <property type="entry name" value="ATPASE_E1_E2"/>
    <property type="match status" value="1"/>
</dbReference>
<dbReference type="CDD" id="cd02076">
    <property type="entry name" value="P-type_ATPase_H"/>
    <property type="match status" value="1"/>
</dbReference>
<feature type="transmembrane region" description="Helical" evidence="18">
    <location>
        <begin position="247"/>
        <end position="273"/>
    </location>
</feature>
<evidence type="ECO:0000256" key="9">
    <source>
        <dbReference type="ARBA" id="ARBA00022781"/>
    </source>
</evidence>
<organism evidence="20 21">
    <name type="scientific">Apostasia shenzhenica</name>
    <dbReference type="NCBI Taxonomy" id="1088818"/>
    <lineage>
        <taxon>Eukaryota</taxon>
        <taxon>Viridiplantae</taxon>
        <taxon>Streptophyta</taxon>
        <taxon>Embryophyta</taxon>
        <taxon>Tracheophyta</taxon>
        <taxon>Spermatophyta</taxon>
        <taxon>Magnoliopsida</taxon>
        <taxon>Liliopsida</taxon>
        <taxon>Asparagales</taxon>
        <taxon>Orchidaceae</taxon>
        <taxon>Apostasioideae</taxon>
        <taxon>Apostasia</taxon>
    </lineage>
</organism>
<dbReference type="OrthoDB" id="116380at2759"/>
<proteinExistence type="inferred from homology"/>
<keyword evidence="10 18" id="KW-0067">ATP-binding</keyword>
<keyword evidence="6 18" id="KW-0812">Transmembrane</keyword>
<feature type="transmembrane region" description="Helical" evidence="18">
    <location>
        <begin position="825"/>
        <end position="845"/>
    </location>
</feature>
<dbReference type="GO" id="GO:0120029">
    <property type="term" value="P:proton export across plasma membrane"/>
    <property type="evidence" value="ECO:0007669"/>
    <property type="project" value="UniProtKB-UniRule"/>
</dbReference>
<dbReference type="Pfam" id="PF00702">
    <property type="entry name" value="Hydrolase"/>
    <property type="match status" value="1"/>
</dbReference>
<dbReference type="GO" id="GO:0005886">
    <property type="term" value="C:plasma membrane"/>
    <property type="evidence" value="ECO:0007669"/>
    <property type="project" value="UniProtKB-SubCell"/>
</dbReference>
<dbReference type="InterPro" id="IPR023299">
    <property type="entry name" value="ATPase_P-typ_cyto_dom_N"/>
</dbReference>
<dbReference type="Gene3D" id="2.70.150.10">
    <property type="entry name" value="Calcium-transporting ATPase, cytoplasmic transduction domain A"/>
    <property type="match status" value="1"/>
</dbReference>
<dbReference type="FunFam" id="1.20.1110.10:FF:000045">
    <property type="entry name" value="ATPase 4 plasma membrane-type"/>
    <property type="match status" value="1"/>
</dbReference>
<evidence type="ECO:0000256" key="4">
    <source>
        <dbReference type="ARBA" id="ARBA00022448"/>
    </source>
</evidence>
<feature type="domain" description="Cation-transporting P-type ATPase N-terminal" evidence="19">
    <location>
        <begin position="17"/>
        <end position="89"/>
    </location>
</feature>
<keyword evidence="21" id="KW-1185">Reference proteome</keyword>
<evidence type="ECO:0000256" key="1">
    <source>
        <dbReference type="ARBA" id="ARBA00004141"/>
    </source>
</evidence>
<keyword evidence="4 18" id="KW-0813">Transport</keyword>
<keyword evidence="7" id="KW-0479">Metal-binding</keyword>
<evidence type="ECO:0000313" key="21">
    <source>
        <dbReference type="Proteomes" id="UP000236161"/>
    </source>
</evidence>
<evidence type="ECO:0000256" key="8">
    <source>
        <dbReference type="ARBA" id="ARBA00022741"/>
    </source>
</evidence>
<feature type="transmembrane region" description="Helical" evidence="18">
    <location>
        <begin position="97"/>
        <end position="113"/>
    </location>
</feature>
<protein>
    <recommendedName>
        <fullName evidence="17 18">Plasma membrane ATPase</fullName>
        <ecNumber evidence="3 18">7.1.2.1</ecNumber>
    </recommendedName>
</protein>
<dbReference type="FunFam" id="3.40.1110.10:FF:000004">
    <property type="entry name" value="Plasma membrane ATPase"/>
    <property type="match status" value="1"/>
</dbReference>
<dbReference type="InterPro" id="IPR023214">
    <property type="entry name" value="HAD_sf"/>
</dbReference>
<evidence type="ECO:0000259" key="19">
    <source>
        <dbReference type="SMART" id="SM00831"/>
    </source>
</evidence>
<dbReference type="PRINTS" id="PR00120">
    <property type="entry name" value="HATPASE"/>
</dbReference>
<dbReference type="SFLD" id="SFLDS00003">
    <property type="entry name" value="Haloacid_Dehalogenase"/>
    <property type="match status" value="1"/>
</dbReference>
<dbReference type="SFLD" id="SFLDF00027">
    <property type="entry name" value="p-type_atpase"/>
    <property type="match status" value="1"/>
</dbReference>
<dbReference type="Gene3D" id="3.40.1110.10">
    <property type="entry name" value="Calcium-transporting ATPase, cytoplasmic domain N"/>
    <property type="match status" value="1"/>
</dbReference>
<dbReference type="InterPro" id="IPR059000">
    <property type="entry name" value="ATPase_P-type_domA"/>
</dbReference>
<name>A0A2I0APU8_9ASPA</name>
<dbReference type="InterPro" id="IPR036412">
    <property type="entry name" value="HAD-like_sf"/>
</dbReference>
<dbReference type="GO" id="GO:0008553">
    <property type="term" value="F:P-type proton-exporting transporter activity"/>
    <property type="evidence" value="ECO:0007669"/>
    <property type="project" value="UniProtKB-UniRule"/>
</dbReference>
<keyword evidence="13 18" id="KW-1133">Transmembrane helix</keyword>
<dbReference type="STRING" id="1088818.A0A2I0APU8"/>
<dbReference type="SMART" id="SM00831">
    <property type="entry name" value="Cation_ATPase_N"/>
    <property type="match status" value="1"/>
</dbReference>
<dbReference type="GO" id="GO:0016887">
    <property type="term" value="F:ATP hydrolysis activity"/>
    <property type="evidence" value="ECO:0007669"/>
    <property type="project" value="InterPro"/>
</dbReference>
<evidence type="ECO:0000256" key="3">
    <source>
        <dbReference type="ARBA" id="ARBA00012476"/>
    </source>
</evidence>
<keyword evidence="8 18" id="KW-0547">Nucleotide-binding</keyword>
<comment type="subcellular location">
    <subcellularLocation>
        <location evidence="18">Cell membrane</location>
        <topology evidence="18">Multi-pass membrane protein</topology>
    </subcellularLocation>
    <subcellularLocation>
        <location evidence="1">Membrane</location>
        <topology evidence="1">Multi-pass membrane protein</topology>
    </subcellularLocation>
</comment>
<keyword evidence="15 18" id="KW-0472">Membrane</keyword>
<dbReference type="SUPFAM" id="SSF81653">
    <property type="entry name" value="Calcium ATPase, transduction domain A"/>
    <property type="match status" value="1"/>
</dbReference>
<dbReference type="InterPro" id="IPR004014">
    <property type="entry name" value="ATPase_P-typ_cation-transptr_N"/>
</dbReference>
<dbReference type="FunFam" id="2.70.150.10:FF:000004">
    <property type="entry name" value="Plasma membrane ATPase"/>
    <property type="match status" value="1"/>
</dbReference>
<evidence type="ECO:0000256" key="14">
    <source>
        <dbReference type="ARBA" id="ARBA00023065"/>
    </source>
</evidence>
<dbReference type="GO" id="GO:0005524">
    <property type="term" value="F:ATP binding"/>
    <property type="evidence" value="ECO:0007669"/>
    <property type="project" value="UniProtKB-UniRule"/>
</dbReference>
<evidence type="ECO:0000256" key="6">
    <source>
        <dbReference type="ARBA" id="ARBA00022692"/>
    </source>
</evidence>
<dbReference type="InterPro" id="IPR001757">
    <property type="entry name" value="P_typ_ATPase"/>
</dbReference>
<dbReference type="InterPro" id="IPR023298">
    <property type="entry name" value="ATPase_P-typ_TM_dom_sf"/>
</dbReference>
<dbReference type="InterPro" id="IPR044492">
    <property type="entry name" value="P_typ_ATPase_HD_dom"/>
</dbReference>
<keyword evidence="12 18" id="KW-1278">Translocase</keyword>
<feature type="transmembrane region" description="Helical" evidence="18">
    <location>
        <begin position="653"/>
        <end position="675"/>
    </location>
</feature>
<dbReference type="NCBIfam" id="TIGR01647">
    <property type="entry name" value="ATPase-IIIA_H"/>
    <property type="match status" value="1"/>
</dbReference>
<comment type="similarity">
    <text evidence="2 18">Belongs to the cation transport ATPase (P-type) (TC 3.A.3) family. Type IIIA subfamily.</text>
</comment>
<dbReference type="NCBIfam" id="TIGR01494">
    <property type="entry name" value="ATPase_P-type"/>
    <property type="match status" value="2"/>
</dbReference>
<dbReference type="Gene3D" id="3.40.50.1000">
    <property type="entry name" value="HAD superfamily/HAD-like"/>
    <property type="match status" value="1"/>
</dbReference>
<feature type="transmembrane region" description="Helical" evidence="18">
    <location>
        <begin position="718"/>
        <end position="738"/>
    </location>
</feature>
<keyword evidence="20" id="KW-0378">Hydrolase</keyword>
<dbReference type="PANTHER" id="PTHR42861">
    <property type="entry name" value="CALCIUM-TRANSPORTING ATPASE"/>
    <property type="match status" value="1"/>
</dbReference>
<keyword evidence="9 18" id="KW-0375">Hydrogen ion transport</keyword>
<dbReference type="Gene3D" id="6.10.140.890">
    <property type="match status" value="1"/>
</dbReference>
<dbReference type="InterPro" id="IPR006534">
    <property type="entry name" value="P-type_ATPase_IIIA"/>
</dbReference>
<dbReference type="InterPro" id="IPR018303">
    <property type="entry name" value="ATPase_P-typ_P_site"/>
</dbReference>
<dbReference type="SUPFAM" id="SSF56784">
    <property type="entry name" value="HAD-like"/>
    <property type="match status" value="1"/>
</dbReference>
<dbReference type="InterPro" id="IPR008250">
    <property type="entry name" value="ATPase_P-typ_transduc_dom_A_sf"/>
</dbReference>
<dbReference type="Pfam" id="PF00122">
    <property type="entry name" value="E1-E2_ATPase"/>
    <property type="match status" value="1"/>
</dbReference>
<feature type="transmembrane region" description="Helical" evidence="18">
    <location>
        <begin position="285"/>
        <end position="307"/>
    </location>
</feature>
<keyword evidence="14 18" id="KW-0406">Ion transport</keyword>
<dbReference type="EC" id="7.1.2.1" evidence="3 18"/>
<dbReference type="FunFam" id="3.40.50.1000:FF:000211">
    <property type="entry name" value="Plasma membrane ATPase"/>
    <property type="match status" value="1"/>
</dbReference>
<dbReference type="Gene3D" id="1.20.1110.10">
    <property type="entry name" value="Calcium-transporting ATPase, transmembrane domain"/>
    <property type="match status" value="1"/>
</dbReference>
<accession>A0A2I0APU8</accession>
<evidence type="ECO:0000256" key="12">
    <source>
        <dbReference type="ARBA" id="ARBA00022967"/>
    </source>
</evidence>
<reference evidence="20 21" key="1">
    <citation type="journal article" date="2017" name="Nature">
        <title>The Apostasia genome and the evolution of orchids.</title>
        <authorList>
            <person name="Zhang G.Q."/>
            <person name="Liu K.W."/>
            <person name="Li Z."/>
            <person name="Lohaus R."/>
            <person name="Hsiao Y.Y."/>
            <person name="Niu S.C."/>
            <person name="Wang J.Y."/>
            <person name="Lin Y.C."/>
            <person name="Xu Q."/>
            <person name="Chen L.J."/>
            <person name="Yoshida K."/>
            <person name="Fujiwara S."/>
            <person name="Wang Z.W."/>
            <person name="Zhang Y.Q."/>
            <person name="Mitsuda N."/>
            <person name="Wang M."/>
            <person name="Liu G.H."/>
            <person name="Pecoraro L."/>
            <person name="Huang H.X."/>
            <person name="Xiao X.J."/>
            <person name="Lin M."/>
            <person name="Wu X.Y."/>
            <person name="Wu W.L."/>
            <person name="Chen Y.Y."/>
            <person name="Chang S.B."/>
            <person name="Sakamoto S."/>
            <person name="Ohme-Takagi M."/>
            <person name="Yagi M."/>
            <person name="Zeng S.J."/>
            <person name="Shen C.Y."/>
            <person name="Yeh C.M."/>
            <person name="Luo Y.B."/>
            <person name="Tsai W.C."/>
            <person name="Van de Peer Y."/>
            <person name="Liu Z.J."/>
        </authorList>
    </citation>
    <scope>NUCLEOTIDE SEQUENCE [LARGE SCALE GENOMIC DNA]</scope>
    <source>
        <strain evidence="21">cv. Shenzhen</strain>
        <tissue evidence="20">Stem</tissue>
    </source>
</reference>
<evidence type="ECO:0000256" key="5">
    <source>
        <dbReference type="ARBA" id="ARBA00022553"/>
    </source>
</evidence>
<dbReference type="GO" id="GO:0046872">
    <property type="term" value="F:metal ion binding"/>
    <property type="evidence" value="ECO:0007669"/>
    <property type="project" value="UniProtKB-KW"/>
</dbReference>
<feature type="transmembrane region" description="Helical" evidence="18">
    <location>
        <begin position="792"/>
        <end position="813"/>
    </location>
</feature>
<evidence type="ECO:0000256" key="10">
    <source>
        <dbReference type="ARBA" id="ARBA00022840"/>
    </source>
</evidence>
<evidence type="ECO:0000256" key="11">
    <source>
        <dbReference type="ARBA" id="ARBA00022842"/>
    </source>
</evidence>
<evidence type="ECO:0000256" key="7">
    <source>
        <dbReference type="ARBA" id="ARBA00022723"/>
    </source>
</evidence>
<dbReference type="AlphaFoldDB" id="A0A2I0APU8"/>
<feature type="transmembrane region" description="Helical" evidence="18">
    <location>
        <begin position="62"/>
        <end position="85"/>
    </location>
</feature>
<evidence type="ECO:0000313" key="20">
    <source>
        <dbReference type="EMBL" id="PKA57578.1"/>
    </source>
</evidence>
<feature type="transmembrane region" description="Helical" evidence="18">
    <location>
        <begin position="761"/>
        <end position="780"/>
    </location>
</feature>
<keyword evidence="11 18" id="KW-0460">Magnesium</keyword>
<evidence type="ECO:0000256" key="18">
    <source>
        <dbReference type="RuleBase" id="RU362083"/>
    </source>
</evidence>